<dbReference type="SUPFAM" id="SSF50800">
    <property type="entry name" value="PK beta-barrel domain-like"/>
    <property type="match status" value="1"/>
</dbReference>
<evidence type="ECO:0000259" key="1">
    <source>
        <dbReference type="PROSITE" id="PS51340"/>
    </source>
</evidence>
<accession>A0ABN7JLE2</accession>
<protein>
    <submittedName>
        <fullName evidence="2">MOSC domain-containing protein</fullName>
    </submittedName>
</protein>
<dbReference type="Gene3D" id="2.40.33.20">
    <property type="entry name" value="PK beta-barrel domain-like"/>
    <property type="match status" value="1"/>
</dbReference>
<comment type="caution">
    <text evidence="2">The sequence shown here is derived from an EMBL/GenBank/DDBJ whole genome shotgun (WGS) entry which is preliminary data.</text>
</comment>
<name>A0ABN7JLE2_9HYPH</name>
<dbReference type="RefSeq" id="WP_142592007.1">
    <property type="nucleotide sequence ID" value="NZ_CABFWF030000008.1"/>
</dbReference>
<dbReference type="InterPro" id="IPR052353">
    <property type="entry name" value="Benzoxazolinone_Detox_Enz"/>
</dbReference>
<evidence type="ECO:0000313" key="3">
    <source>
        <dbReference type="Proteomes" id="UP000606921"/>
    </source>
</evidence>
<gene>
    <name evidence="2" type="ORF">REJC140_02796</name>
</gene>
<dbReference type="PANTHER" id="PTHR30212">
    <property type="entry name" value="PROTEIN YIIM"/>
    <property type="match status" value="1"/>
</dbReference>
<reference evidence="2 3" key="1">
    <citation type="submission" date="2020-11" db="EMBL/GenBank/DDBJ databases">
        <authorList>
            <person name="Lassalle F."/>
        </authorList>
    </citation>
    <scope>NUCLEOTIDE SEQUENCE [LARGE SCALE GENOMIC DNA]</scope>
    <source>
        <strain evidence="2 3">JC140</strain>
    </source>
</reference>
<proteinExistence type="predicted"/>
<dbReference type="PANTHER" id="PTHR30212:SF2">
    <property type="entry name" value="PROTEIN YIIM"/>
    <property type="match status" value="1"/>
</dbReference>
<dbReference type="Proteomes" id="UP000606921">
    <property type="component" value="Unassembled WGS sequence"/>
</dbReference>
<organism evidence="2 3">
    <name type="scientific">Pseudorhizobium endolithicum</name>
    <dbReference type="NCBI Taxonomy" id="1191678"/>
    <lineage>
        <taxon>Bacteria</taxon>
        <taxon>Pseudomonadati</taxon>
        <taxon>Pseudomonadota</taxon>
        <taxon>Alphaproteobacteria</taxon>
        <taxon>Hyphomicrobiales</taxon>
        <taxon>Rhizobiaceae</taxon>
        <taxon>Rhizobium/Agrobacterium group</taxon>
        <taxon>Pseudorhizobium</taxon>
    </lineage>
</organism>
<sequence>MKLTAICLGRPEVLSGKSYRTGINKMAVNAPMMVDAAGLVGDAVCNRKHHGGPDQAILLEGSVTLDWWRAELGRDLPAGTFGENLVVKGLDNREVCVGDRFIFKEVVLEATAPRIPCATFAARMDDPMFVKHYIAAGRPGIYCRVIAGGTIAAGEQARLTPHGGERVAVRELLTSYGKPLDEAQKERFLNAPLAGRLRARILSARIF</sequence>
<dbReference type="EMBL" id="CABFWF030000008">
    <property type="protein sequence ID" value="CAD7030159.1"/>
    <property type="molecule type" value="Genomic_DNA"/>
</dbReference>
<dbReference type="PROSITE" id="PS51340">
    <property type="entry name" value="MOSC"/>
    <property type="match status" value="1"/>
</dbReference>
<dbReference type="InterPro" id="IPR011037">
    <property type="entry name" value="Pyrv_Knase-like_insert_dom_sf"/>
</dbReference>
<dbReference type="InterPro" id="IPR005302">
    <property type="entry name" value="MoCF_Sase_C"/>
</dbReference>
<dbReference type="Pfam" id="PF03473">
    <property type="entry name" value="MOSC"/>
    <property type="match status" value="1"/>
</dbReference>
<evidence type="ECO:0000313" key="2">
    <source>
        <dbReference type="EMBL" id="CAD7030159.1"/>
    </source>
</evidence>
<feature type="domain" description="MOSC" evidence="1">
    <location>
        <begin position="26"/>
        <end position="160"/>
    </location>
</feature>
<keyword evidence="3" id="KW-1185">Reference proteome</keyword>